<comment type="caution">
    <text evidence="1">The sequence shown here is derived from an EMBL/GenBank/DDBJ whole genome shotgun (WGS) entry which is preliminary data.</text>
</comment>
<reference evidence="2" key="1">
    <citation type="submission" date="2015-03" db="EMBL/GenBank/DDBJ databases">
        <title>Luteipulveratus halotolerans sp. nov., a novel actinobacterium (Dermacoccaceae) from Sarawak, Malaysia.</title>
        <authorList>
            <person name="Juboi H."/>
            <person name="Basik A."/>
            <person name="Shamsul S.S."/>
            <person name="Arnold P."/>
            <person name="Schmitt E.K."/>
            <person name="Sanglier J.-J."/>
            <person name="Yeo T."/>
        </authorList>
    </citation>
    <scope>NUCLEOTIDE SEQUENCE [LARGE SCALE GENOMIC DNA]</scope>
    <source>
        <strain evidence="2">C296001</strain>
    </source>
</reference>
<evidence type="ECO:0000313" key="1">
    <source>
        <dbReference type="EMBL" id="KNX37334.1"/>
    </source>
</evidence>
<keyword evidence="2" id="KW-1185">Reference proteome</keyword>
<accession>A0A0L6CHY5</accession>
<name>A0A0L6CHY5_9MICO</name>
<proteinExistence type="predicted"/>
<sequence length="81" mass="9242">MTLLTRVPVRDRGRWGDACDLGREHARTHRTMVTVLGGGVTTRPVRLGVPAWGPRVRRHRREAEDSSAKVWWHRDLAPAHT</sequence>
<protein>
    <submittedName>
        <fullName evidence="1">Uncharacterized protein</fullName>
    </submittedName>
</protein>
<dbReference type="Proteomes" id="UP000037397">
    <property type="component" value="Unassembled WGS sequence"/>
</dbReference>
<dbReference type="AlphaFoldDB" id="A0A0L6CHY5"/>
<dbReference type="EMBL" id="LAIR01000002">
    <property type="protein sequence ID" value="KNX37334.1"/>
    <property type="molecule type" value="Genomic_DNA"/>
</dbReference>
<organism evidence="1 2">
    <name type="scientific">Luteipulveratus halotolerans</name>
    <dbReference type="NCBI Taxonomy" id="1631356"/>
    <lineage>
        <taxon>Bacteria</taxon>
        <taxon>Bacillati</taxon>
        <taxon>Actinomycetota</taxon>
        <taxon>Actinomycetes</taxon>
        <taxon>Micrococcales</taxon>
        <taxon>Dermacoccaceae</taxon>
        <taxon>Luteipulveratus</taxon>
    </lineage>
</organism>
<gene>
    <name evidence="1" type="ORF">VV01_09525</name>
</gene>
<evidence type="ECO:0000313" key="2">
    <source>
        <dbReference type="Proteomes" id="UP000037397"/>
    </source>
</evidence>
<dbReference type="STRING" id="1631356.VV01_09525"/>